<dbReference type="FunFam" id="3.40.50.10470:FF:000008">
    <property type="entry name" value="Translation initiation factor 2B, beta subunit"/>
    <property type="match status" value="1"/>
</dbReference>
<dbReference type="PANTHER" id="PTHR45859">
    <property type="entry name" value="TRANSLATION INITIATION FACTOR EIF-2B SUBUNIT BETA"/>
    <property type="match status" value="1"/>
</dbReference>
<evidence type="ECO:0000313" key="12">
    <source>
        <dbReference type="Proteomes" id="UP000800035"/>
    </source>
</evidence>
<dbReference type="GO" id="GO:0005085">
    <property type="term" value="F:guanyl-nucleotide exchange factor activity"/>
    <property type="evidence" value="ECO:0007669"/>
    <property type="project" value="TreeGrafter"/>
</dbReference>
<evidence type="ECO:0000256" key="6">
    <source>
        <dbReference type="ARBA" id="ARBA00044122"/>
    </source>
</evidence>
<dbReference type="GO" id="GO:0005829">
    <property type="term" value="C:cytosol"/>
    <property type="evidence" value="ECO:0007669"/>
    <property type="project" value="UniProtKB-SubCell"/>
</dbReference>
<evidence type="ECO:0000256" key="4">
    <source>
        <dbReference type="ARBA" id="ARBA00022540"/>
    </source>
</evidence>
<evidence type="ECO:0000256" key="10">
    <source>
        <dbReference type="SAM" id="MobiDB-lite"/>
    </source>
</evidence>
<dbReference type="OrthoDB" id="269919at2759"/>
<dbReference type="SUPFAM" id="SSF100950">
    <property type="entry name" value="NagB/RpiA/CoA transferase-like"/>
    <property type="match status" value="1"/>
</dbReference>
<dbReference type="GO" id="GO:0005851">
    <property type="term" value="C:eukaryotic translation initiation factor 2B complex"/>
    <property type="evidence" value="ECO:0007669"/>
    <property type="project" value="TreeGrafter"/>
</dbReference>
<evidence type="ECO:0000256" key="9">
    <source>
        <dbReference type="RuleBase" id="RU003814"/>
    </source>
</evidence>
<evidence type="ECO:0000256" key="7">
    <source>
        <dbReference type="ARBA" id="ARBA00044228"/>
    </source>
</evidence>
<protein>
    <recommendedName>
        <fullName evidence="6">Translation initiation factor eIF2B subunit beta</fullName>
    </recommendedName>
    <alternativeName>
        <fullName evidence="7">eIF2B GDP-GTP exchange factor subunit beta</fullName>
    </alternativeName>
</protein>
<dbReference type="InterPro" id="IPR042529">
    <property type="entry name" value="IF_2B-like_C"/>
</dbReference>
<evidence type="ECO:0000256" key="3">
    <source>
        <dbReference type="ARBA" id="ARBA00022490"/>
    </source>
</evidence>
<feature type="compositionally biased region" description="Polar residues" evidence="10">
    <location>
        <begin position="115"/>
        <end position="141"/>
    </location>
</feature>
<dbReference type="InterPro" id="IPR000649">
    <property type="entry name" value="IF-2B-related"/>
</dbReference>
<organism evidence="11 12">
    <name type="scientific">Byssothecium circinans</name>
    <dbReference type="NCBI Taxonomy" id="147558"/>
    <lineage>
        <taxon>Eukaryota</taxon>
        <taxon>Fungi</taxon>
        <taxon>Dikarya</taxon>
        <taxon>Ascomycota</taxon>
        <taxon>Pezizomycotina</taxon>
        <taxon>Dothideomycetes</taxon>
        <taxon>Pleosporomycetidae</taxon>
        <taxon>Pleosporales</taxon>
        <taxon>Massarineae</taxon>
        <taxon>Massarinaceae</taxon>
        <taxon>Byssothecium</taxon>
    </lineage>
</organism>
<accession>A0A6A5U649</accession>
<gene>
    <name evidence="11" type="ORF">CC80DRAFT_404962</name>
</gene>
<evidence type="ECO:0000313" key="11">
    <source>
        <dbReference type="EMBL" id="KAF1960371.1"/>
    </source>
</evidence>
<proteinExistence type="inferred from homology"/>
<dbReference type="Gene3D" id="3.40.50.10470">
    <property type="entry name" value="Translation initiation factor eif-2b, domain 2"/>
    <property type="match status" value="1"/>
</dbReference>
<keyword evidence="11" id="KW-0808">Transferase</keyword>
<evidence type="ECO:0000256" key="5">
    <source>
        <dbReference type="ARBA" id="ARBA00022917"/>
    </source>
</evidence>
<keyword evidence="12" id="KW-1185">Reference proteome</keyword>
<evidence type="ECO:0000256" key="8">
    <source>
        <dbReference type="ARBA" id="ARBA00046432"/>
    </source>
</evidence>
<keyword evidence="4" id="KW-0396">Initiation factor</keyword>
<feature type="region of interest" description="Disordered" evidence="10">
    <location>
        <begin position="154"/>
        <end position="179"/>
    </location>
</feature>
<sequence length="480" mass="52105">MAPTVALAPGLTSFLKSLKSTPADHSVDHLISLLKRRQIRNSRPCATATAALISKVVGEFKGHDAMKLLERVRGVGRRLTAAQPREVVVGNIVRRVLGLIREVVEDNAGGDLAGTSETGRSTPTQNDQALRPPLNSTMSSLSPLRHAATEPMDGSIYASDMSDSGELSKRPPLLTSHTSYAPTSSAPLVNSLFGLFSQPVESSTNVSTPTGQSSPDGKGAHSLNLDRLMELNRSQQFDLKGEVMSGIMELQEELEQSDKQIADLAHEHIHANEIILTHTASTTVQKFLTKAAKNRKFIVVHAETYPHDNTATHQVLLTGRKQDGKPQDEDDRWKCLTELGIPVYVIPDSHVFAIMSRVNKVILATHTVLANGGLVAAAGAHLIAQAAKSHQTPVVVLSGVYKLSPVYPFDLDELIEYGDAGSVVPYEDGEFVDKVDVEHPLYDYVPADLVDLYITNLGGHAPSFLYRIVADHYRTDDVVL</sequence>
<dbReference type="GO" id="GO:0016740">
    <property type="term" value="F:transferase activity"/>
    <property type="evidence" value="ECO:0007669"/>
    <property type="project" value="UniProtKB-KW"/>
</dbReference>
<comment type="subcellular location">
    <subcellularLocation>
        <location evidence="1">Cytoplasm</location>
        <location evidence="1">Cytosol</location>
    </subcellularLocation>
</comment>
<feature type="compositionally biased region" description="Polar residues" evidence="10">
    <location>
        <begin position="200"/>
        <end position="215"/>
    </location>
</feature>
<dbReference type="Pfam" id="PF01008">
    <property type="entry name" value="IF-2B"/>
    <property type="match status" value="1"/>
</dbReference>
<dbReference type="Proteomes" id="UP000800035">
    <property type="component" value="Unassembled WGS sequence"/>
</dbReference>
<dbReference type="EMBL" id="ML976983">
    <property type="protein sequence ID" value="KAF1960371.1"/>
    <property type="molecule type" value="Genomic_DNA"/>
</dbReference>
<evidence type="ECO:0000256" key="2">
    <source>
        <dbReference type="ARBA" id="ARBA00007251"/>
    </source>
</evidence>
<name>A0A6A5U649_9PLEO</name>
<comment type="subunit">
    <text evidence="8">Component of the translation initiation factor 2B (eIF2B) complex which is a heterodecamer of two sets of five different subunits: alpha, beta, gamma, delta and epsilon. Subunits alpha, beta and delta comprise a regulatory subcomplex and subunits epsilon and gamma comprise a catalytic subcomplex. Within the complex, the hexameric regulatory complex resides at the center, with the two heterodimeric catalytic subcomplexes bound on opposite sides.</text>
</comment>
<dbReference type="InterPro" id="IPR037171">
    <property type="entry name" value="NagB/RpiA_transferase-like"/>
</dbReference>
<dbReference type="InterPro" id="IPR051855">
    <property type="entry name" value="eIF2B_beta_subunit"/>
</dbReference>
<keyword evidence="5" id="KW-0648">Protein biosynthesis</keyword>
<evidence type="ECO:0000256" key="1">
    <source>
        <dbReference type="ARBA" id="ARBA00004514"/>
    </source>
</evidence>
<comment type="similarity">
    <text evidence="2 9">Belongs to the eIF-2B alpha/beta/delta subunits family.</text>
</comment>
<dbReference type="GO" id="GO:0003743">
    <property type="term" value="F:translation initiation factor activity"/>
    <property type="evidence" value="ECO:0007669"/>
    <property type="project" value="UniProtKB-KW"/>
</dbReference>
<reference evidence="11" key="1">
    <citation type="journal article" date="2020" name="Stud. Mycol.">
        <title>101 Dothideomycetes genomes: a test case for predicting lifestyles and emergence of pathogens.</title>
        <authorList>
            <person name="Haridas S."/>
            <person name="Albert R."/>
            <person name="Binder M."/>
            <person name="Bloem J."/>
            <person name="Labutti K."/>
            <person name="Salamov A."/>
            <person name="Andreopoulos B."/>
            <person name="Baker S."/>
            <person name="Barry K."/>
            <person name="Bills G."/>
            <person name="Bluhm B."/>
            <person name="Cannon C."/>
            <person name="Castanera R."/>
            <person name="Culley D."/>
            <person name="Daum C."/>
            <person name="Ezra D."/>
            <person name="Gonzalez J."/>
            <person name="Henrissat B."/>
            <person name="Kuo A."/>
            <person name="Liang C."/>
            <person name="Lipzen A."/>
            <person name="Lutzoni F."/>
            <person name="Magnuson J."/>
            <person name="Mondo S."/>
            <person name="Nolan M."/>
            <person name="Ohm R."/>
            <person name="Pangilinan J."/>
            <person name="Park H.-J."/>
            <person name="Ramirez L."/>
            <person name="Alfaro M."/>
            <person name="Sun H."/>
            <person name="Tritt A."/>
            <person name="Yoshinaga Y."/>
            <person name="Zwiers L.-H."/>
            <person name="Turgeon B."/>
            <person name="Goodwin S."/>
            <person name="Spatafora J."/>
            <person name="Crous P."/>
            <person name="Grigoriev I."/>
        </authorList>
    </citation>
    <scope>NUCLEOTIDE SEQUENCE</scope>
    <source>
        <strain evidence="11">CBS 675.92</strain>
    </source>
</reference>
<feature type="region of interest" description="Disordered" evidence="10">
    <location>
        <begin position="200"/>
        <end position="220"/>
    </location>
</feature>
<keyword evidence="3" id="KW-0963">Cytoplasm</keyword>
<dbReference type="AlphaFoldDB" id="A0A6A5U649"/>
<feature type="region of interest" description="Disordered" evidence="10">
    <location>
        <begin position="109"/>
        <end position="141"/>
    </location>
</feature>
<dbReference type="PANTHER" id="PTHR45859:SF1">
    <property type="entry name" value="TRANSLATION INITIATION FACTOR EIF-2B SUBUNIT BETA"/>
    <property type="match status" value="1"/>
</dbReference>